<evidence type="ECO:0000313" key="2">
    <source>
        <dbReference type="EMBL" id="MBX35913.1"/>
    </source>
</evidence>
<protein>
    <submittedName>
        <fullName evidence="2">Uncharacterized protein</fullName>
    </submittedName>
</protein>
<reference evidence="2" key="1">
    <citation type="submission" date="2018-02" db="EMBL/GenBank/DDBJ databases">
        <title>Rhizophora mucronata_Transcriptome.</title>
        <authorList>
            <person name="Meera S.P."/>
            <person name="Sreeshan A."/>
            <person name="Augustine A."/>
        </authorList>
    </citation>
    <scope>NUCLEOTIDE SEQUENCE</scope>
    <source>
        <tissue evidence="2">Leaf</tissue>
    </source>
</reference>
<evidence type="ECO:0000256" key="1">
    <source>
        <dbReference type="SAM" id="MobiDB-lite"/>
    </source>
</evidence>
<feature type="region of interest" description="Disordered" evidence="1">
    <location>
        <begin position="26"/>
        <end position="55"/>
    </location>
</feature>
<organism evidence="2">
    <name type="scientific">Rhizophora mucronata</name>
    <name type="common">Asiatic mangrove</name>
    <dbReference type="NCBI Taxonomy" id="61149"/>
    <lineage>
        <taxon>Eukaryota</taxon>
        <taxon>Viridiplantae</taxon>
        <taxon>Streptophyta</taxon>
        <taxon>Embryophyta</taxon>
        <taxon>Tracheophyta</taxon>
        <taxon>Spermatophyta</taxon>
        <taxon>Magnoliopsida</taxon>
        <taxon>eudicotyledons</taxon>
        <taxon>Gunneridae</taxon>
        <taxon>Pentapetalae</taxon>
        <taxon>rosids</taxon>
        <taxon>fabids</taxon>
        <taxon>Malpighiales</taxon>
        <taxon>Rhizophoraceae</taxon>
        <taxon>Rhizophora</taxon>
    </lineage>
</organism>
<name>A0A2P2N0A1_RHIMU</name>
<dbReference type="AlphaFoldDB" id="A0A2P2N0A1"/>
<feature type="compositionally biased region" description="Low complexity" evidence="1">
    <location>
        <begin position="26"/>
        <end position="42"/>
    </location>
</feature>
<sequence length="55" mass="6394">MLHFTLTRLEQKQFGKSHDIRLQVRNQQNTKTNIKTKPTPQKGQSKKVTTITKST</sequence>
<feature type="compositionally biased region" description="Polar residues" evidence="1">
    <location>
        <begin position="46"/>
        <end position="55"/>
    </location>
</feature>
<dbReference type="EMBL" id="GGEC01055429">
    <property type="protein sequence ID" value="MBX35913.1"/>
    <property type="molecule type" value="Transcribed_RNA"/>
</dbReference>
<accession>A0A2P2N0A1</accession>
<proteinExistence type="predicted"/>